<gene>
    <name evidence="1" type="ORF">QAD02_000484</name>
</gene>
<proteinExistence type="predicted"/>
<reference evidence="1" key="1">
    <citation type="submission" date="2023-04" db="EMBL/GenBank/DDBJ databases">
        <title>A chromosome-level genome assembly of the parasitoid wasp Eretmocerus hayati.</title>
        <authorList>
            <person name="Zhong Y."/>
            <person name="Liu S."/>
            <person name="Liu Y."/>
        </authorList>
    </citation>
    <scope>NUCLEOTIDE SEQUENCE</scope>
    <source>
        <strain evidence="1">ZJU_SS_LIU_2023</strain>
    </source>
</reference>
<protein>
    <submittedName>
        <fullName evidence="1">Uncharacterized protein</fullName>
    </submittedName>
</protein>
<evidence type="ECO:0000313" key="1">
    <source>
        <dbReference type="EMBL" id="KAJ8669225.1"/>
    </source>
</evidence>
<dbReference type="Proteomes" id="UP001239111">
    <property type="component" value="Chromosome 3"/>
</dbReference>
<sequence>MFPLVNGYQINCAGNVGRIIGSLMRSYASPVDQYGCKSCEVICKEQQRIVDVPLDAVWSQYGGLESSLNEKFRPQNKRCPARVFCQDSLSTHIHELGSYLVLDTESAHVKSLYSQKQNVNGEKFLSDLSGVPVKLAVLGKTFVLVGAVNYYPPPLGTEIDYTALCRSLMNPWTEENDINLEPSSLRRQKRGGGVCI</sequence>
<accession>A0ACC2NI39</accession>
<organism evidence="1 2">
    <name type="scientific">Eretmocerus hayati</name>
    <dbReference type="NCBI Taxonomy" id="131215"/>
    <lineage>
        <taxon>Eukaryota</taxon>
        <taxon>Metazoa</taxon>
        <taxon>Ecdysozoa</taxon>
        <taxon>Arthropoda</taxon>
        <taxon>Hexapoda</taxon>
        <taxon>Insecta</taxon>
        <taxon>Pterygota</taxon>
        <taxon>Neoptera</taxon>
        <taxon>Endopterygota</taxon>
        <taxon>Hymenoptera</taxon>
        <taxon>Apocrita</taxon>
        <taxon>Proctotrupomorpha</taxon>
        <taxon>Chalcidoidea</taxon>
        <taxon>Aphelinidae</taxon>
        <taxon>Aphelininae</taxon>
        <taxon>Eretmocerus</taxon>
    </lineage>
</organism>
<keyword evidence="2" id="KW-1185">Reference proteome</keyword>
<comment type="caution">
    <text evidence="1">The sequence shown here is derived from an EMBL/GenBank/DDBJ whole genome shotgun (WGS) entry which is preliminary data.</text>
</comment>
<evidence type="ECO:0000313" key="2">
    <source>
        <dbReference type="Proteomes" id="UP001239111"/>
    </source>
</evidence>
<dbReference type="EMBL" id="CM056743">
    <property type="protein sequence ID" value="KAJ8669225.1"/>
    <property type="molecule type" value="Genomic_DNA"/>
</dbReference>
<name>A0ACC2NI39_9HYME</name>